<dbReference type="PANTHER" id="PTHR42705">
    <property type="entry name" value="BIFUNCTIONAL NON-HOMOLOGOUS END JOINING PROTEIN LIGD"/>
    <property type="match status" value="1"/>
</dbReference>
<dbReference type="Gene3D" id="3.90.920.10">
    <property type="entry name" value="DNA primase, PRIM domain"/>
    <property type="match status" value="1"/>
</dbReference>
<dbReference type="GO" id="GO:0006310">
    <property type="term" value="P:DNA recombination"/>
    <property type="evidence" value="ECO:0007669"/>
    <property type="project" value="UniProtKB-KW"/>
</dbReference>
<evidence type="ECO:0000256" key="10">
    <source>
        <dbReference type="ARBA" id="ARBA00022801"/>
    </source>
</evidence>
<dbReference type="InterPro" id="IPR012310">
    <property type="entry name" value="DNA_ligase_ATP-dep_cent"/>
</dbReference>
<evidence type="ECO:0000256" key="13">
    <source>
        <dbReference type="ARBA" id="ARBA00022932"/>
    </source>
</evidence>
<feature type="region of interest" description="Disordered" evidence="21">
    <location>
        <begin position="1"/>
        <end position="27"/>
    </location>
</feature>
<keyword evidence="10" id="KW-0378">Hydrolase</keyword>
<comment type="catalytic activity">
    <reaction evidence="20">
        <text>ATP + (deoxyribonucleotide)n-3'-hydroxyl + 5'-phospho-(deoxyribonucleotide)m = (deoxyribonucleotide)n+m + AMP + diphosphate.</text>
        <dbReference type="EC" id="6.5.1.1"/>
    </reaction>
</comment>
<evidence type="ECO:0000256" key="20">
    <source>
        <dbReference type="ARBA" id="ARBA00034003"/>
    </source>
</evidence>
<dbReference type="NCBIfam" id="TIGR02778">
    <property type="entry name" value="ligD_pol"/>
    <property type="match status" value="1"/>
</dbReference>
<evidence type="ECO:0000256" key="19">
    <source>
        <dbReference type="ARBA" id="ARBA00029943"/>
    </source>
</evidence>
<dbReference type="GO" id="GO:0006281">
    <property type="term" value="P:DNA repair"/>
    <property type="evidence" value="ECO:0007669"/>
    <property type="project" value="UniProtKB-KW"/>
</dbReference>
<evidence type="ECO:0000256" key="15">
    <source>
        <dbReference type="ARBA" id="ARBA00023172"/>
    </source>
</evidence>
<reference evidence="23" key="1">
    <citation type="submission" date="2020-02" db="EMBL/GenBank/DDBJ databases">
        <authorList>
            <person name="Meier V. D."/>
        </authorList>
    </citation>
    <scope>NUCLEOTIDE SEQUENCE</scope>
    <source>
        <strain evidence="23">AVDCRST_MAG71</strain>
    </source>
</reference>
<keyword evidence="6" id="KW-0540">Nuclease</keyword>
<dbReference type="NCBIfam" id="TIGR02776">
    <property type="entry name" value="NHEJ_ligase_prk"/>
    <property type="match status" value="1"/>
</dbReference>
<dbReference type="NCBIfam" id="TIGR02779">
    <property type="entry name" value="NHEJ_ligase_lig"/>
    <property type="match status" value="1"/>
</dbReference>
<feature type="compositionally biased region" description="Low complexity" evidence="21">
    <location>
        <begin position="210"/>
        <end position="245"/>
    </location>
</feature>
<dbReference type="SUPFAM" id="SSF56091">
    <property type="entry name" value="DNA ligase/mRNA capping enzyme, catalytic domain"/>
    <property type="match status" value="1"/>
</dbReference>
<evidence type="ECO:0000313" key="23">
    <source>
        <dbReference type="EMBL" id="CAA9317809.1"/>
    </source>
</evidence>
<dbReference type="Gene3D" id="2.40.50.140">
    <property type="entry name" value="Nucleic acid-binding proteins"/>
    <property type="match status" value="1"/>
</dbReference>
<organism evidence="23">
    <name type="scientific">uncultured Lysobacter sp</name>
    <dbReference type="NCBI Taxonomy" id="271060"/>
    <lineage>
        <taxon>Bacteria</taxon>
        <taxon>Pseudomonadati</taxon>
        <taxon>Pseudomonadota</taxon>
        <taxon>Gammaproteobacteria</taxon>
        <taxon>Lysobacterales</taxon>
        <taxon>Lysobacteraceae</taxon>
        <taxon>Lysobacter</taxon>
        <taxon>environmental samples</taxon>
    </lineage>
</organism>
<dbReference type="Gene3D" id="3.30.470.30">
    <property type="entry name" value="DNA ligase/mRNA capping enzyme"/>
    <property type="match status" value="1"/>
</dbReference>
<evidence type="ECO:0000259" key="22">
    <source>
        <dbReference type="PROSITE" id="PS50160"/>
    </source>
</evidence>
<evidence type="ECO:0000256" key="3">
    <source>
        <dbReference type="ARBA" id="ARBA00022598"/>
    </source>
</evidence>
<evidence type="ECO:0000256" key="17">
    <source>
        <dbReference type="ARBA" id="ARBA00023211"/>
    </source>
</evidence>
<dbReference type="AlphaFoldDB" id="A0A6J4L2T5"/>
<evidence type="ECO:0000256" key="7">
    <source>
        <dbReference type="ARBA" id="ARBA00022723"/>
    </source>
</evidence>
<keyword evidence="8" id="KW-0547">Nucleotide-binding</keyword>
<name>A0A6J4L2T5_9GAMM</name>
<dbReference type="GO" id="GO:0003910">
    <property type="term" value="F:DNA ligase (ATP) activity"/>
    <property type="evidence" value="ECO:0007669"/>
    <property type="project" value="UniProtKB-EC"/>
</dbReference>
<feature type="region of interest" description="Disordered" evidence="21">
    <location>
        <begin position="168"/>
        <end position="263"/>
    </location>
</feature>
<keyword evidence="7" id="KW-0479">Metal-binding</keyword>
<keyword evidence="5" id="KW-0548">Nucleotidyltransferase</keyword>
<evidence type="ECO:0000256" key="5">
    <source>
        <dbReference type="ARBA" id="ARBA00022695"/>
    </source>
</evidence>
<evidence type="ECO:0000256" key="12">
    <source>
        <dbReference type="ARBA" id="ARBA00022840"/>
    </source>
</evidence>
<dbReference type="InterPro" id="IPR033651">
    <property type="entry name" value="PaeLigD_Pol-like"/>
</dbReference>
<evidence type="ECO:0000256" key="6">
    <source>
        <dbReference type="ARBA" id="ARBA00022722"/>
    </source>
</evidence>
<sequence length="922" mass="101201">MALTEYHRKRHFNVTSEPRGQEAVTDASGERSFVVQLHHASVRHYDFRLEVDGVLRSWSVPKGPSLRPGEKRLAVEVEDHPLEYAAFEGLIPEGEYGAGHVAVFDAGTWRPVGDATESIRRGRLEFELFGERLKGRWNLVRTGRESTKPQWLLLKRTDEYANDLEADDLLDGIPAPPMDAPGASREKGERIRAAHMMPPAQTRPDRREPATAATVRKTAVAKRTAGTATSKSATPKASARSSTAKGSRTEPAAASRRRVVAHPALAALRERARGLSGGRRAEPGEFVEPMLTIAADDAPAGTDWVHEWKWDGYRLIAATGDAPQLWSRNGLSWNDRVPELMQALAALGVDAALDGELIAVDANGYSTFNGLQQALKDRDTAQLRLCVFDLMRLDGFDLTRAPLIERKALLKDLLDGADPRLFFSTDIRGQGPELFRAASAQGMEGIISKRADSVYQAGRSENWLKVKAVETRDFIVVGYTDPKGSRKGLGALLLAQRTEGRLVYAGRVGSGLGPDLLRDLPRQLEAIATGTAPVTLPGHLPRAAGRVHWVKPQFVVEVLFRGWSKEGLLRQATFHRLREDKPATEDTTADRRDAPVKPAATRTRDAAPARAAKSVAASKPPARANKRTSGQVETATPVDASLPTLSSPGKLLYPDAGYTKQQVFDYYLAVAERLLPEIRGRLLSIVRCPDGIDGPRFFQKHAGPGFGAAVKRLPIVENDGDRATYFYVDDLAGLMSLVQMNALEFHPWGSTVEDLERPDRIIFDLDPDEGLAWSDVKAAAREVRERLTQAGLESYPKLTGGKGVHVVAPITPHADWEQVRTFCEAFADAMTREQPERYIATMSKAKREGRIFIDWLRNGRGATGIATWSLRARAGAPASVPLTWEELARVRTPNRYSLVDAAARDTPAFIAELAARAPKLPV</sequence>
<evidence type="ECO:0000256" key="1">
    <source>
        <dbReference type="ARBA" id="ARBA00001936"/>
    </source>
</evidence>
<evidence type="ECO:0000256" key="2">
    <source>
        <dbReference type="ARBA" id="ARBA00012727"/>
    </source>
</evidence>
<dbReference type="Gene3D" id="3.30.1490.70">
    <property type="match status" value="1"/>
</dbReference>
<dbReference type="CDD" id="cd04862">
    <property type="entry name" value="PaeLigD_Pol_like"/>
    <property type="match status" value="1"/>
</dbReference>
<dbReference type="PANTHER" id="PTHR42705:SF2">
    <property type="entry name" value="BIFUNCTIONAL NON-HOMOLOGOUS END JOINING PROTEIN LIGD"/>
    <property type="match status" value="1"/>
</dbReference>
<keyword evidence="14" id="KW-0238">DNA-binding</keyword>
<dbReference type="CDD" id="cd07971">
    <property type="entry name" value="OBF_DNA_ligase_LigD"/>
    <property type="match status" value="1"/>
</dbReference>
<dbReference type="EC" id="6.5.1.1" evidence="2"/>
<dbReference type="GO" id="GO:0003677">
    <property type="term" value="F:DNA binding"/>
    <property type="evidence" value="ECO:0007669"/>
    <property type="project" value="UniProtKB-KW"/>
</dbReference>
<dbReference type="InterPro" id="IPR014143">
    <property type="entry name" value="NHEJ_ligase_prk"/>
</dbReference>
<evidence type="ECO:0000256" key="18">
    <source>
        <dbReference type="ARBA" id="ARBA00023268"/>
    </source>
</evidence>
<proteinExistence type="predicted"/>
<dbReference type="InterPro" id="IPR052171">
    <property type="entry name" value="NHEJ_LigD"/>
</dbReference>
<keyword evidence="11" id="KW-0269">Exonuclease</keyword>
<dbReference type="Pfam" id="PF04679">
    <property type="entry name" value="DNA_ligase_A_C"/>
    <property type="match status" value="1"/>
</dbReference>
<dbReference type="InterPro" id="IPR014146">
    <property type="entry name" value="LigD_ligase_dom"/>
</dbReference>
<evidence type="ECO:0000256" key="16">
    <source>
        <dbReference type="ARBA" id="ARBA00023204"/>
    </source>
</evidence>
<dbReference type="EMBL" id="CADCUA010000292">
    <property type="protein sequence ID" value="CAA9317809.1"/>
    <property type="molecule type" value="Genomic_DNA"/>
</dbReference>
<protein>
    <recommendedName>
        <fullName evidence="2">DNA ligase (ATP)</fullName>
        <ecNumber evidence="2">6.5.1.1</ecNumber>
    </recommendedName>
    <alternativeName>
        <fullName evidence="19">NHEJ DNA polymerase</fullName>
    </alternativeName>
</protein>
<keyword evidence="16" id="KW-0234">DNA repair</keyword>
<feature type="compositionally biased region" description="Basic and acidic residues" evidence="21">
    <location>
        <begin position="579"/>
        <end position="595"/>
    </location>
</feature>
<evidence type="ECO:0000256" key="14">
    <source>
        <dbReference type="ARBA" id="ARBA00023125"/>
    </source>
</evidence>
<dbReference type="InterPro" id="IPR014145">
    <property type="entry name" value="LigD_pol_dom"/>
</dbReference>
<dbReference type="CDD" id="cd07906">
    <property type="entry name" value="Adenylation_DNA_ligase_LigD_LigC"/>
    <property type="match status" value="1"/>
</dbReference>
<keyword evidence="9" id="KW-0227">DNA damage</keyword>
<feature type="region of interest" description="Disordered" evidence="21">
    <location>
        <begin position="579"/>
        <end position="640"/>
    </location>
</feature>
<keyword evidence="3 23" id="KW-0436">Ligase</keyword>
<gene>
    <name evidence="23" type="ORF">AVDCRST_MAG71-1117</name>
</gene>
<dbReference type="InterPro" id="IPR012309">
    <property type="entry name" value="DNA_ligase_ATP-dep_C"/>
</dbReference>
<dbReference type="GO" id="GO:0004527">
    <property type="term" value="F:exonuclease activity"/>
    <property type="evidence" value="ECO:0007669"/>
    <property type="project" value="UniProtKB-KW"/>
</dbReference>
<evidence type="ECO:0000256" key="4">
    <source>
        <dbReference type="ARBA" id="ARBA00022679"/>
    </source>
</evidence>
<evidence type="ECO:0000256" key="11">
    <source>
        <dbReference type="ARBA" id="ARBA00022839"/>
    </source>
</evidence>
<dbReference type="InterPro" id="IPR014144">
    <property type="entry name" value="LigD_PE_domain"/>
</dbReference>
<dbReference type="SUPFAM" id="SSF50249">
    <property type="entry name" value="Nucleic acid-binding proteins"/>
    <property type="match status" value="1"/>
</dbReference>
<feature type="domain" description="ATP-dependent DNA ligase family profile" evidence="22">
    <location>
        <begin position="376"/>
        <end position="494"/>
    </location>
</feature>
<dbReference type="Pfam" id="PF21686">
    <property type="entry name" value="LigD_Prim-Pol"/>
    <property type="match status" value="1"/>
</dbReference>
<keyword evidence="12" id="KW-0067">ATP-binding</keyword>
<keyword evidence="15" id="KW-0233">DNA recombination</keyword>
<keyword evidence="4" id="KW-0808">Transferase</keyword>
<dbReference type="Pfam" id="PF13298">
    <property type="entry name" value="LigD_N"/>
    <property type="match status" value="1"/>
</dbReference>
<evidence type="ECO:0000256" key="9">
    <source>
        <dbReference type="ARBA" id="ARBA00022763"/>
    </source>
</evidence>
<dbReference type="Pfam" id="PF01068">
    <property type="entry name" value="DNA_ligase_A_M"/>
    <property type="match status" value="1"/>
</dbReference>
<dbReference type="NCBIfam" id="TIGR02777">
    <property type="entry name" value="LigD_PE_dom"/>
    <property type="match status" value="1"/>
</dbReference>
<accession>A0A6J4L2T5</accession>
<evidence type="ECO:0000256" key="21">
    <source>
        <dbReference type="SAM" id="MobiDB-lite"/>
    </source>
</evidence>
<dbReference type="GO" id="GO:0005524">
    <property type="term" value="F:ATP binding"/>
    <property type="evidence" value="ECO:0007669"/>
    <property type="project" value="UniProtKB-KW"/>
</dbReference>
<dbReference type="InterPro" id="IPR012340">
    <property type="entry name" value="NA-bd_OB-fold"/>
</dbReference>
<dbReference type="GO" id="GO:0003887">
    <property type="term" value="F:DNA-directed DNA polymerase activity"/>
    <property type="evidence" value="ECO:0007669"/>
    <property type="project" value="UniProtKB-KW"/>
</dbReference>
<feature type="compositionally biased region" description="Low complexity" evidence="21">
    <location>
        <begin position="608"/>
        <end position="623"/>
    </location>
</feature>
<keyword evidence="13" id="KW-0239">DNA-directed DNA polymerase</keyword>
<dbReference type="GO" id="GO:0046872">
    <property type="term" value="F:metal ion binding"/>
    <property type="evidence" value="ECO:0007669"/>
    <property type="project" value="UniProtKB-KW"/>
</dbReference>
<evidence type="ECO:0000256" key="8">
    <source>
        <dbReference type="ARBA" id="ARBA00022741"/>
    </source>
</evidence>
<keyword evidence="17" id="KW-0464">Manganese</keyword>
<keyword evidence="18" id="KW-0511">Multifunctional enzyme</keyword>
<comment type="cofactor">
    <cofactor evidence="1">
        <name>Mn(2+)</name>
        <dbReference type="ChEBI" id="CHEBI:29035"/>
    </cofactor>
</comment>
<dbReference type="PROSITE" id="PS50160">
    <property type="entry name" value="DNA_LIGASE_A3"/>
    <property type="match status" value="1"/>
</dbReference>